<dbReference type="Proteomes" id="UP001224418">
    <property type="component" value="Unassembled WGS sequence"/>
</dbReference>
<evidence type="ECO:0000313" key="4">
    <source>
        <dbReference type="Proteomes" id="UP001224418"/>
    </source>
</evidence>
<comment type="caution">
    <text evidence="3">The sequence shown here is derived from an EMBL/GenBank/DDBJ whole genome shotgun (WGS) entry which is preliminary data.</text>
</comment>
<gene>
    <name evidence="3" type="ORF">QOZ93_002758</name>
</gene>
<accession>A0ABU0JYM3</accession>
<keyword evidence="1" id="KW-0175">Coiled coil</keyword>
<evidence type="ECO:0008006" key="5">
    <source>
        <dbReference type="Google" id="ProtNLM"/>
    </source>
</evidence>
<keyword evidence="4" id="KW-1185">Reference proteome</keyword>
<evidence type="ECO:0000256" key="1">
    <source>
        <dbReference type="SAM" id="Coils"/>
    </source>
</evidence>
<evidence type="ECO:0000313" key="3">
    <source>
        <dbReference type="EMBL" id="MDQ0481002.1"/>
    </source>
</evidence>
<feature type="coiled-coil region" evidence="1">
    <location>
        <begin position="223"/>
        <end position="250"/>
    </location>
</feature>
<proteinExistence type="predicted"/>
<protein>
    <recommendedName>
        <fullName evidence="5">SbsC C-terminal domain-containing protein</fullName>
    </recommendedName>
</protein>
<dbReference type="EMBL" id="JAUSWN010000041">
    <property type="protein sequence ID" value="MDQ0481002.1"/>
    <property type="molecule type" value="Genomic_DNA"/>
</dbReference>
<feature type="chain" id="PRO_5047335892" description="SbsC C-terminal domain-containing protein" evidence="2">
    <location>
        <begin position="31"/>
        <end position="1003"/>
    </location>
</feature>
<name>A0ABU0JYM3_HATLI</name>
<feature type="signal peptide" evidence="2">
    <location>
        <begin position="1"/>
        <end position="30"/>
    </location>
</feature>
<sequence length="1003" mass="109030">MNKKGTKKLSGVLAATTVLTSVAGATPVFAQGTNWDALYKTAYEAMQKAEKEKTQESINVARKAIAEVAKNKKLVSMASTLSEKVDAVQQGLFNDLYALMYVDGKPKANMTQEEINKAKALVVSFATCPSNKAYIPTWSSAIDPYQQKNIDKLVEAIKTAETTKKAEDIKAARKLANEFLTVTNADMKKAAEGLDVQLAQVEAPEAVKAVEAIKVNELKLENQKEVQAQLDNAKKLAEKVKDEKVKKELTDKIAKSEKAINDKFVALEKLNVEKATVTHANTIKVELSKAVKAEDQAKTNFVVKRGNINVSVSAKWAKDGKSVELVAGNAFVAGDYSILATSGEAIATAKVTVEAQKETSLTIDSSVLNGVEENGTVKVSLKDQYGDEYKLDRDKFTVTAFNKTQGKNVEFENNKFELKHDKYKKDDVILVTILHNKTGLTVQKELKVVDSAYVDTISLGKVELSKEDKNGLTRASKNVKISYEAKDQFGNAVELKAGKDNDDIVVISSDSSVLAEGKVEVKNEDKKNYLEISGFEKSGKVVLTVMSKSSGKTARVELDVKEAPGVISNVKLETSDVTIAAGAKHIIGLEVTDNYGKKLEKEKYEKEFTFTSTNPSVVASSEVSVKGGKVELTVKNDAVKNSKTTISILNQNKIVATINVTAGEKAVATNIELKDGVKPATTLAVGAKTKVEFVVKDQYGNIMEKDITVKNQKNDESKIDAKATKNVVEVEALKEGAEKLVVTLGDNGDSKEITFNVVKNVSTMGLEIANIPELCKEGKDYSEQIKVQNKNGVVLPADSIVKVISANEKLVHVNNDNTIVAGAEAKKLAEKEDAKTKITVIYNAADKAVTLEKEVTVSAKNVKVDQINVLDKKLNNNKIDKDAKKVDIKEVKAENPEISNLYFITKDNFGKYAEVTKKGDLTILSVAGENVEVTSNQAVDFDDKDDNKLKLDITKLNLKDENKDAIVRLVLSKDGAVAMVNLKVTGLKEAKAAQAKADKEKAQ</sequence>
<dbReference type="RefSeq" id="WP_307357382.1">
    <property type="nucleotide sequence ID" value="NZ_BAAACJ010000047.1"/>
</dbReference>
<reference evidence="3 4" key="1">
    <citation type="submission" date="2023-07" db="EMBL/GenBank/DDBJ databases">
        <title>Genomic Encyclopedia of Type Strains, Phase IV (KMG-IV): sequencing the most valuable type-strain genomes for metagenomic binning, comparative biology and taxonomic classification.</title>
        <authorList>
            <person name="Goeker M."/>
        </authorList>
    </citation>
    <scope>NUCLEOTIDE SEQUENCE [LARGE SCALE GENOMIC DNA]</scope>
    <source>
        <strain evidence="3 4">DSM 1400</strain>
    </source>
</reference>
<organism evidence="3 4">
    <name type="scientific">Hathewaya limosa</name>
    <name type="common">Clostridium limosum</name>
    <dbReference type="NCBI Taxonomy" id="1536"/>
    <lineage>
        <taxon>Bacteria</taxon>
        <taxon>Bacillati</taxon>
        <taxon>Bacillota</taxon>
        <taxon>Clostridia</taxon>
        <taxon>Eubacteriales</taxon>
        <taxon>Clostridiaceae</taxon>
        <taxon>Hathewaya</taxon>
    </lineage>
</organism>
<keyword evidence="2" id="KW-0732">Signal</keyword>
<evidence type="ECO:0000256" key="2">
    <source>
        <dbReference type="SAM" id="SignalP"/>
    </source>
</evidence>